<evidence type="ECO:0000313" key="3">
    <source>
        <dbReference type="EMBL" id="SFZ83551.1"/>
    </source>
</evidence>
<proteinExistence type="predicted"/>
<dbReference type="Pfam" id="PF00534">
    <property type="entry name" value="Glycos_transf_1"/>
    <property type="match status" value="1"/>
</dbReference>
<dbReference type="AlphaFoldDB" id="A0A1K2HWR2"/>
<feature type="domain" description="Glycosyl transferase family 1" evidence="1">
    <location>
        <begin position="172"/>
        <end position="312"/>
    </location>
</feature>
<organism evidence="3 4">
    <name type="scientific">Devosia enhydra</name>
    <dbReference type="NCBI Taxonomy" id="665118"/>
    <lineage>
        <taxon>Bacteria</taxon>
        <taxon>Pseudomonadati</taxon>
        <taxon>Pseudomonadota</taxon>
        <taxon>Alphaproteobacteria</taxon>
        <taxon>Hyphomicrobiales</taxon>
        <taxon>Devosiaceae</taxon>
        <taxon>Devosia</taxon>
    </lineage>
</organism>
<evidence type="ECO:0000259" key="2">
    <source>
        <dbReference type="Pfam" id="PF13439"/>
    </source>
</evidence>
<dbReference type="GO" id="GO:0016757">
    <property type="term" value="F:glycosyltransferase activity"/>
    <property type="evidence" value="ECO:0007669"/>
    <property type="project" value="InterPro"/>
</dbReference>
<dbReference type="InterPro" id="IPR028098">
    <property type="entry name" value="Glyco_trans_4-like_N"/>
</dbReference>
<keyword evidence="3" id="KW-0808">Transferase</keyword>
<name>A0A1K2HWR2_9HYPH</name>
<keyword evidence="4" id="KW-1185">Reference proteome</keyword>
<dbReference type="SUPFAM" id="SSF53756">
    <property type="entry name" value="UDP-Glycosyltransferase/glycogen phosphorylase"/>
    <property type="match status" value="1"/>
</dbReference>
<dbReference type="Gene3D" id="3.40.50.2000">
    <property type="entry name" value="Glycogen Phosphorylase B"/>
    <property type="match status" value="2"/>
</dbReference>
<dbReference type="Proteomes" id="UP000183447">
    <property type="component" value="Unassembled WGS sequence"/>
</dbReference>
<dbReference type="PANTHER" id="PTHR12526">
    <property type="entry name" value="GLYCOSYLTRANSFERASE"/>
    <property type="match status" value="1"/>
</dbReference>
<dbReference type="InterPro" id="IPR001296">
    <property type="entry name" value="Glyco_trans_1"/>
</dbReference>
<dbReference type="PANTHER" id="PTHR12526:SF638">
    <property type="entry name" value="SPORE COAT PROTEIN SA"/>
    <property type="match status" value="1"/>
</dbReference>
<gene>
    <name evidence="3" type="ORF">SAMN02983003_1713</name>
</gene>
<dbReference type="RefSeq" id="WP_072340907.1">
    <property type="nucleotide sequence ID" value="NZ_FPKU01000001.1"/>
</dbReference>
<feature type="domain" description="Glycosyltransferase subfamily 4-like N-terminal" evidence="2">
    <location>
        <begin position="9"/>
        <end position="162"/>
    </location>
</feature>
<protein>
    <submittedName>
        <fullName evidence="3">Glycosyltransferase involved in cell wall bisynthesis</fullName>
    </submittedName>
</protein>
<sequence>MYLLGRLNMGGVEISALRLLTHLTAQYRVNPVIYAISGQTGYLDDRFRSVGATILYGKPGALGLLAFFKHVRAQRPDIVHSNVSLPSGFYLLIAWLAGVKIRIAQFHSTALPQRSVLHRAQSSVGRLLVNRFATHIVGVSDGTRSLVRAAPEKWQVIYNGVPAANDVALAGSNPFLITLLGRLAPEKNLEKAVEIFGHLKSMGDQKWKMQFVGPGTSDETTALKAKVLAAGLERDVHVTGPTDNPLVVLKGSGLLLLTSNREGLPTVVLEALSVGTPVVASALPGVLEIAGQVNGVIAVPVAAPADEWTRAITQSAAASRQTIASGFAHGPFGLDRQVERIARLWTLEAKDAKP</sequence>
<reference evidence="3 4" key="1">
    <citation type="submission" date="2016-11" db="EMBL/GenBank/DDBJ databases">
        <authorList>
            <person name="Jaros S."/>
            <person name="Januszkiewicz K."/>
            <person name="Wedrychowicz H."/>
        </authorList>
    </citation>
    <scope>NUCLEOTIDE SEQUENCE [LARGE SCALE GENOMIC DNA]</scope>
    <source>
        <strain evidence="3 4">ATCC 23634</strain>
    </source>
</reference>
<dbReference type="Pfam" id="PF13439">
    <property type="entry name" value="Glyco_transf_4"/>
    <property type="match status" value="1"/>
</dbReference>
<accession>A0A1K2HWR2</accession>
<evidence type="ECO:0000259" key="1">
    <source>
        <dbReference type="Pfam" id="PF00534"/>
    </source>
</evidence>
<dbReference type="STRING" id="665118.SAMN02983003_1713"/>
<evidence type="ECO:0000313" key="4">
    <source>
        <dbReference type="Proteomes" id="UP000183447"/>
    </source>
</evidence>
<dbReference type="EMBL" id="FPKU01000001">
    <property type="protein sequence ID" value="SFZ83551.1"/>
    <property type="molecule type" value="Genomic_DNA"/>
</dbReference>